<keyword evidence="2" id="KW-0326">Glycosidase</keyword>
<reference evidence="5 6" key="1">
    <citation type="journal article" date="2016" name="Sci. Rep.">
        <title>The Dendrobium catenatum Lindl. genome sequence provides insights into polysaccharide synthase, floral development and adaptive evolution.</title>
        <authorList>
            <person name="Zhang G.Q."/>
            <person name="Xu Q."/>
            <person name="Bian C."/>
            <person name="Tsai W.C."/>
            <person name="Yeh C.M."/>
            <person name="Liu K.W."/>
            <person name="Yoshida K."/>
            <person name="Zhang L.S."/>
            <person name="Chang S.B."/>
            <person name="Chen F."/>
            <person name="Shi Y."/>
            <person name="Su Y.Y."/>
            <person name="Zhang Y.Q."/>
            <person name="Chen L.J."/>
            <person name="Yin Y."/>
            <person name="Lin M."/>
            <person name="Huang H."/>
            <person name="Deng H."/>
            <person name="Wang Z.W."/>
            <person name="Zhu S.L."/>
            <person name="Zhao X."/>
            <person name="Deng C."/>
            <person name="Niu S.C."/>
            <person name="Huang J."/>
            <person name="Wang M."/>
            <person name="Liu G.H."/>
            <person name="Yang H.J."/>
            <person name="Xiao X.J."/>
            <person name="Hsiao Y.Y."/>
            <person name="Wu W.L."/>
            <person name="Chen Y.Y."/>
            <person name="Mitsuda N."/>
            <person name="Ohme-Takagi M."/>
            <person name="Luo Y.B."/>
            <person name="Van de Peer Y."/>
            <person name="Liu Z.J."/>
        </authorList>
    </citation>
    <scope>NUCLEOTIDE SEQUENCE [LARGE SCALE GENOMIC DNA]</scope>
    <source>
        <tissue evidence="5">The whole plant</tissue>
    </source>
</reference>
<dbReference type="STRING" id="906689.A0A2I0W985"/>
<reference evidence="5 6" key="2">
    <citation type="journal article" date="2017" name="Nature">
        <title>The Apostasia genome and the evolution of orchids.</title>
        <authorList>
            <person name="Zhang G.Q."/>
            <person name="Liu K.W."/>
            <person name="Li Z."/>
            <person name="Lohaus R."/>
            <person name="Hsiao Y.Y."/>
            <person name="Niu S.C."/>
            <person name="Wang J.Y."/>
            <person name="Lin Y.C."/>
            <person name="Xu Q."/>
            <person name="Chen L.J."/>
            <person name="Yoshida K."/>
            <person name="Fujiwara S."/>
            <person name="Wang Z.W."/>
            <person name="Zhang Y.Q."/>
            <person name="Mitsuda N."/>
            <person name="Wang M."/>
            <person name="Liu G.H."/>
            <person name="Pecoraro L."/>
            <person name="Huang H.X."/>
            <person name="Xiao X.J."/>
            <person name="Lin M."/>
            <person name="Wu X.Y."/>
            <person name="Wu W.L."/>
            <person name="Chen Y.Y."/>
            <person name="Chang S.B."/>
            <person name="Sakamoto S."/>
            <person name="Ohme-Takagi M."/>
            <person name="Yagi M."/>
            <person name="Zeng S.J."/>
            <person name="Shen C.Y."/>
            <person name="Yeh C.M."/>
            <person name="Luo Y.B."/>
            <person name="Tsai W.C."/>
            <person name="Van de Peer Y."/>
            <person name="Liu Z.J."/>
        </authorList>
    </citation>
    <scope>NUCLEOTIDE SEQUENCE [LARGE SCALE GENOMIC DNA]</scope>
    <source>
        <tissue evidence="5">The whole plant</tissue>
    </source>
</reference>
<dbReference type="SUPFAM" id="SSF49785">
    <property type="entry name" value="Galactose-binding domain-like"/>
    <property type="match status" value="1"/>
</dbReference>
<dbReference type="Gene3D" id="2.60.120.260">
    <property type="entry name" value="Galactose-binding domain-like"/>
    <property type="match status" value="1"/>
</dbReference>
<dbReference type="AlphaFoldDB" id="A0A2I0W985"/>
<gene>
    <name evidence="5" type="primary">BGAL10</name>
    <name evidence="5" type="ORF">MA16_Dca006794</name>
</gene>
<keyword evidence="6" id="KW-1185">Reference proteome</keyword>
<dbReference type="Proteomes" id="UP000233837">
    <property type="component" value="Unassembled WGS sequence"/>
</dbReference>
<dbReference type="InterPro" id="IPR048913">
    <property type="entry name" value="BetaGal_gal-bd"/>
</dbReference>
<evidence type="ECO:0000313" key="6">
    <source>
        <dbReference type="Proteomes" id="UP000233837"/>
    </source>
</evidence>
<protein>
    <submittedName>
        <fullName evidence="5">Beta-galactosidase 10</fullName>
    </submittedName>
</protein>
<evidence type="ECO:0000313" key="5">
    <source>
        <dbReference type="EMBL" id="PKU72201.1"/>
    </source>
</evidence>
<dbReference type="PRINTS" id="PR00742">
    <property type="entry name" value="GLHYDRLASE35"/>
</dbReference>
<accession>A0A2I0W985</accession>
<dbReference type="InterPro" id="IPR008979">
    <property type="entry name" value="Galactose-bd-like_sf"/>
</dbReference>
<evidence type="ECO:0000256" key="3">
    <source>
        <dbReference type="SAM" id="MobiDB-lite"/>
    </source>
</evidence>
<feature type="domain" description="Beta-galactosidase galactose-binding" evidence="4">
    <location>
        <begin position="69"/>
        <end position="139"/>
    </location>
</feature>
<evidence type="ECO:0000259" key="4">
    <source>
        <dbReference type="Pfam" id="PF21467"/>
    </source>
</evidence>
<dbReference type="PANTHER" id="PTHR23421">
    <property type="entry name" value="BETA-GALACTOSIDASE RELATED"/>
    <property type="match status" value="1"/>
</dbReference>
<feature type="region of interest" description="Disordered" evidence="3">
    <location>
        <begin position="1"/>
        <end position="31"/>
    </location>
</feature>
<dbReference type="GO" id="GO:0005975">
    <property type="term" value="P:carbohydrate metabolic process"/>
    <property type="evidence" value="ECO:0007669"/>
    <property type="project" value="InterPro"/>
</dbReference>
<sequence>MLRRPRGGRLDRFNLDRSGSTPGGPGAGRNQGEVEALIGLEGEHLRIYSNGIDNVKWITPSLPPKDQALTWYMVVVDAPKGTEPVGLDMKYMGKGQAWLNGKAIGRFWPRKSSINDKCSSSCNYKGKFFPDKCRTGCGEPTQRW</sequence>
<name>A0A2I0W985_9ASPA</name>
<dbReference type="EMBL" id="KZ502843">
    <property type="protein sequence ID" value="PKU72201.1"/>
    <property type="molecule type" value="Genomic_DNA"/>
</dbReference>
<dbReference type="Pfam" id="PF21467">
    <property type="entry name" value="BetaGal_gal-bd"/>
    <property type="match status" value="1"/>
</dbReference>
<proteinExistence type="predicted"/>
<keyword evidence="1" id="KW-0378">Hydrolase</keyword>
<evidence type="ECO:0000256" key="1">
    <source>
        <dbReference type="ARBA" id="ARBA00022801"/>
    </source>
</evidence>
<evidence type="ECO:0000256" key="2">
    <source>
        <dbReference type="ARBA" id="ARBA00023295"/>
    </source>
</evidence>
<organism evidence="5 6">
    <name type="scientific">Dendrobium catenatum</name>
    <dbReference type="NCBI Taxonomy" id="906689"/>
    <lineage>
        <taxon>Eukaryota</taxon>
        <taxon>Viridiplantae</taxon>
        <taxon>Streptophyta</taxon>
        <taxon>Embryophyta</taxon>
        <taxon>Tracheophyta</taxon>
        <taxon>Spermatophyta</taxon>
        <taxon>Magnoliopsida</taxon>
        <taxon>Liliopsida</taxon>
        <taxon>Asparagales</taxon>
        <taxon>Orchidaceae</taxon>
        <taxon>Epidendroideae</taxon>
        <taxon>Malaxideae</taxon>
        <taxon>Dendrobiinae</taxon>
        <taxon>Dendrobium</taxon>
    </lineage>
</organism>
<dbReference type="GO" id="GO:0004553">
    <property type="term" value="F:hydrolase activity, hydrolyzing O-glycosyl compounds"/>
    <property type="evidence" value="ECO:0007669"/>
    <property type="project" value="InterPro"/>
</dbReference>
<dbReference type="InterPro" id="IPR001944">
    <property type="entry name" value="Glycoside_Hdrlase_35"/>
</dbReference>